<dbReference type="EMBL" id="CP162511">
    <property type="protein sequence ID" value="XDI04574.1"/>
    <property type="molecule type" value="Genomic_DNA"/>
</dbReference>
<reference evidence="2" key="1">
    <citation type="submission" date="2024-05" db="EMBL/GenBank/DDBJ databases">
        <title>Herbiconiux sp. A18JL235.</title>
        <authorList>
            <person name="Zhang G."/>
        </authorList>
    </citation>
    <scope>NUCLEOTIDE SEQUENCE</scope>
    <source>
        <strain evidence="2">A18JL235</strain>
    </source>
</reference>
<dbReference type="RefSeq" id="WP_368496978.1">
    <property type="nucleotide sequence ID" value="NZ_CP162511.1"/>
</dbReference>
<evidence type="ECO:0000313" key="2">
    <source>
        <dbReference type="EMBL" id="XDI04574.1"/>
    </source>
</evidence>
<protein>
    <submittedName>
        <fullName evidence="2">Prevent-host-death protein</fullName>
    </submittedName>
</protein>
<dbReference type="AlphaFoldDB" id="A0AB39BDZ5"/>
<name>A0AB39BDZ5_9MICO</name>
<gene>
    <name evidence="2" type="ORF">ABFY20_14710</name>
</gene>
<sequence>MRSFPSSDLSRNAPRVFAAAEDAPVSVTRRDGENLVLMSQRAADAREQLLQFAAQLIAITLDERGSLADRMADAYPWMLALGRADRERCAQDLVDAARASFATSQEHLIAAELTSWRETASALAAGLRDSPVDWLDAVDAVQRP</sequence>
<dbReference type="InterPro" id="IPR036165">
    <property type="entry name" value="YefM-like_sf"/>
</dbReference>
<accession>A0AB39BDZ5</accession>
<comment type="similarity">
    <text evidence="1">Belongs to the phD/YefM antitoxin family.</text>
</comment>
<organism evidence="2">
    <name type="scientific">Herbiconiux sp. A18JL235</name>
    <dbReference type="NCBI Taxonomy" id="3152363"/>
    <lineage>
        <taxon>Bacteria</taxon>
        <taxon>Bacillati</taxon>
        <taxon>Actinomycetota</taxon>
        <taxon>Actinomycetes</taxon>
        <taxon>Micrococcales</taxon>
        <taxon>Microbacteriaceae</taxon>
        <taxon>Herbiconiux</taxon>
    </lineage>
</organism>
<evidence type="ECO:0000256" key="1">
    <source>
        <dbReference type="ARBA" id="ARBA00009981"/>
    </source>
</evidence>
<dbReference type="SUPFAM" id="SSF143120">
    <property type="entry name" value="YefM-like"/>
    <property type="match status" value="1"/>
</dbReference>
<proteinExistence type="inferred from homology"/>